<dbReference type="Proteomes" id="UP000799441">
    <property type="component" value="Unassembled WGS sequence"/>
</dbReference>
<keyword evidence="3" id="KW-1185">Reference proteome</keyword>
<comment type="caution">
    <text evidence="2">The sequence shown here is derived from an EMBL/GenBank/DDBJ whole genome shotgun (WGS) entry which is preliminary data.</text>
</comment>
<evidence type="ECO:0000313" key="2">
    <source>
        <dbReference type="EMBL" id="KAF2722854.1"/>
    </source>
</evidence>
<feature type="compositionally biased region" description="Polar residues" evidence="1">
    <location>
        <begin position="250"/>
        <end position="260"/>
    </location>
</feature>
<accession>A0A9P4QDJ7</accession>
<gene>
    <name evidence="2" type="ORF">K431DRAFT_283679</name>
</gene>
<sequence length="394" mass="44610">MYHIVKFIDDNDILQYIFCPAKQRQCQRKIRSGHQNGGMSNVTKTTPVNPLLYTIQVLMTPALLSLDDSHFLFRNTLWSFPRSQQMAYSSAAEWPIFGGASGLDVNMEWVLHNVNFWRHHTTRRHEATLHHAFSELSVDEMPQFWDERLAQIDKHADPSKRIGRLWKGSYAYIDRSEVRKMRAGLNTQSPILDHLNAEEGDDDVFQEVKLEIVDDDDSGQVTLPWLDLFESHLGSITPPPSRVRTRAQHRSSSTGTNTEGDNIIEPAVGFDRHISTRFEGTGYHEYEDFQAAGWLNPLPLQHGIPGWQRMTMMKYFVDHGTLDTGALWAYEGVALPGGKIIVGRWWSPSEAGTAYSGPFILWCIDGSARAEEERLQGLEEQALGEGAQGVGSQE</sequence>
<evidence type="ECO:0000313" key="3">
    <source>
        <dbReference type="Proteomes" id="UP000799441"/>
    </source>
</evidence>
<feature type="region of interest" description="Disordered" evidence="1">
    <location>
        <begin position="237"/>
        <end position="263"/>
    </location>
</feature>
<name>A0A9P4QDJ7_9PEZI</name>
<protein>
    <submittedName>
        <fullName evidence="2">Uncharacterized protein</fullName>
    </submittedName>
</protein>
<proteinExistence type="predicted"/>
<dbReference type="EMBL" id="MU003780">
    <property type="protein sequence ID" value="KAF2722854.1"/>
    <property type="molecule type" value="Genomic_DNA"/>
</dbReference>
<evidence type="ECO:0000256" key="1">
    <source>
        <dbReference type="SAM" id="MobiDB-lite"/>
    </source>
</evidence>
<organism evidence="2 3">
    <name type="scientific">Polychaeton citri CBS 116435</name>
    <dbReference type="NCBI Taxonomy" id="1314669"/>
    <lineage>
        <taxon>Eukaryota</taxon>
        <taxon>Fungi</taxon>
        <taxon>Dikarya</taxon>
        <taxon>Ascomycota</taxon>
        <taxon>Pezizomycotina</taxon>
        <taxon>Dothideomycetes</taxon>
        <taxon>Dothideomycetidae</taxon>
        <taxon>Capnodiales</taxon>
        <taxon>Capnodiaceae</taxon>
        <taxon>Polychaeton</taxon>
    </lineage>
</organism>
<dbReference type="OrthoDB" id="3971593at2759"/>
<reference evidence="2" key="1">
    <citation type="journal article" date="2020" name="Stud. Mycol.">
        <title>101 Dothideomycetes genomes: a test case for predicting lifestyles and emergence of pathogens.</title>
        <authorList>
            <person name="Haridas S."/>
            <person name="Albert R."/>
            <person name="Binder M."/>
            <person name="Bloem J."/>
            <person name="Labutti K."/>
            <person name="Salamov A."/>
            <person name="Andreopoulos B."/>
            <person name="Baker S."/>
            <person name="Barry K."/>
            <person name="Bills G."/>
            <person name="Bluhm B."/>
            <person name="Cannon C."/>
            <person name="Castanera R."/>
            <person name="Culley D."/>
            <person name="Daum C."/>
            <person name="Ezra D."/>
            <person name="Gonzalez J."/>
            <person name="Henrissat B."/>
            <person name="Kuo A."/>
            <person name="Liang C."/>
            <person name="Lipzen A."/>
            <person name="Lutzoni F."/>
            <person name="Magnuson J."/>
            <person name="Mondo S."/>
            <person name="Nolan M."/>
            <person name="Ohm R."/>
            <person name="Pangilinan J."/>
            <person name="Park H.-J."/>
            <person name="Ramirez L."/>
            <person name="Alfaro M."/>
            <person name="Sun H."/>
            <person name="Tritt A."/>
            <person name="Yoshinaga Y."/>
            <person name="Zwiers L.-H."/>
            <person name="Turgeon B."/>
            <person name="Goodwin S."/>
            <person name="Spatafora J."/>
            <person name="Crous P."/>
            <person name="Grigoriev I."/>
        </authorList>
    </citation>
    <scope>NUCLEOTIDE SEQUENCE</scope>
    <source>
        <strain evidence="2">CBS 116435</strain>
    </source>
</reference>
<dbReference type="AlphaFoldDB" id="A0A9P4QDJ7"/>